<dbReference type="GO" id="GO:0015031">
    <property type="term" value="P:protein transport"/>
    <property type="evidence" value="ECO:0007669"/>
    <property type="project" value="UniProtKB-KW"/>
</dbReference>
<keyword evidence="5" id="KW-0571">Peptide transport</keyword>
<feature type="transmembrane region" description="Helical" evidence="11">
    <location>
        <begin position="733"/>
        <end position="754"/>
    </location>
</feature>
<comment type="similarity">
    <text evidence="2">Belongs to the oligopeptide OPT transporter family.</text>
</comment>
<evidence type="ECO:0000256" key="3">
    <source>
        <dbReference type="ARBA" id="ARBA00022448"/>
    </source>
</evidence>
<keyword evidence="4 11" id="KW-0812">Transmembrane</keyword>
<feature type="non-terminal residue" evidence="13">
    <location>
        <position position="1"/>
    </location>
</feature>
<keyword evidence="3" id="KW-0813">Transport</keyword>
<evidence type="ECO:0000256" key="10">
    <source>
        <dbReference type="SAM" id="MobiDB-lite"/>
    </source>
</evidence>
<dbReference type="Pfam" id="PF03169">
    <property type="entry name" value="OPT"/>
    <property type="match status" value="1"/>
</dbReference>
<comment type="caution">
    <text evidence="13">The sequence shown here is derived from an EMBL/GenBank/DDBJ whole genome shotgun (WGS) entry which is preliminary data.</text>
</comment>
<dbReference type="InterPro" id="IPR036412">
    <property type="entry name" value="HAD-like_sf"/>
</dbReference>
<proteinExistence type="inferred from homology"/>
<evidence type="ECO:0000259" key="12">
    <source>
        <dbReference type="PROSITE" id="PS50969"/>
    </source>
</evidence>
<evidence type="ECO:0000256" key="11">
    <source>
        <dbReference type="SAM" id="Phobius"/>
    </source>
</evidence>
<dbReference type="PROSITE" id="PS50969">
    <property type="entry name" value="FCP1"/>
    <property type="match status" value="1"/>
</dbReference>
<gene>
    <name evidence="13" type="ORF">AZE42_07392</name>
</gene>
<dbReference type="Pfam" id="PF03031">
    <property type="entry name" value="NIF"/>
    <property type="match status" value="1"/>
</dbReference>
<dbReference type="SUPFAM" id="SSF56784">
    <property type="entry name" value="HAD-like"/>
    <property type="match status" value="1"/>
</dbReference>
<evidence type="ECO:0000256" key="9">
    <source>
        <dbReference type="SAM" id="Coils"/>
    </source>
</evidence>
<dbReference type="GO" id="GO:0035673">
    <property type="term" value="F:oligopeptide transmembrane transporter activity"/>
    <property type="evidence" value="ECO:0007669"/>
    <property type="project" value="InterPro"/>
</dbReference>
<dbReference type="OrthoDB" id="9986677at2759"/>
<evidence type="ECO:0000256" key="8">
    <source>
        <dbReference type="ARBA" id="ARBA00023136"/>
    </source>
</evidence>
<evidence type="ECO:0000256" key="6">
    <source>
        <dbReference type="ARBA" id="ARBA00022927"/>
    </source>
</evidence>
<dbReference type="InterPro" id="IPR004648">
    <property type="entry name" value="Oligpept_transpt"/>
</dbReference>
<name>A0A1J8PMH5_9AGAM</name>
<evidence type="ECO:0000313" key="13">
    <source>
        <dbReference type="EMBL" id="OJA09011.1"/>
    </source>
</evidence>
<keyword evidence="8 11" id="KW-0472">Membrane</keyword>
<dbReference type="NCBIfam" id="TIGR00727">
    <property type="entry name" value="ISP4_OPT"/>
    <property type="match status" value="1"/>
</dbReference>
<feature type="compositionally biased region" description="Polar residues" evidence="10">
    <location>
        <begin position="842"/>
        <end position="851"/>
    </location>
</feature>
<keyword evidence="14" id="KW-1185">Reference proteome</keyword>
<dbReference type="Gene3D" id="3.40.50.1000">
    <property type="entry name" value="HAD superfamily/HAD-like"/>
    <property type="match status" value="1"/>
</dbReference>
<keyword evidence="6" id="KW-0653">Protein transport</keyword>
<keyword evidence="7 11" id="KW-1133">Transmembrane helix</keyword>
<feature type="transmembrane region" description="Helical" evidence="11">
    <location>
        <begin position="426"/>
        <end position="447"/>
    </location>
</feature>
<feature type="transmembrane region" description="Helical" evidence="11">
    <location>
        <begin position="214"/>
        <end position="234"/>
    </location>
</feature>
<dbReference type="InterPro" id="IPR023214">
    <property type="entry name" value="HAD_sf"/>
</dbReference>
<protein>
    <recommendedName>
        <fullName evidence="12">FCP1 homology domain-containing protein</fullName>
    </recommendedName>
</protein>
<feature type="transmembrane region" description="Helical" evidence="11">
    <location>
        <begin position="320"/>
        <end position="341"/>
    </location>
</feature>
<dbReference type="EMBL" id="LVVM01006055">
    <property type="protein sequence ID" value="OJA09011.1"/>
    <property type="molecule type" value="Genomic_DNA"/>
</dbReference>
<organism evidence="13 14">
    <name type="scientific">Rhizopogon vesiculosus</name>
    <dbReference type="NCBI Taxonomy" id="180088"/>
    <lineage>
        <taxon>Eukaryota</taxon>
        <taxon>Fungi</taxon>
        <taxon>Dikarya</taxon>
        <taxon>Basidiomycota</taxon>
        <taxon>Agaricomycotina</taxon>
        <taxon>Agaricomycetes</taxon>
        <taxon>Agaricomycetidae</taxon>
        <taxon>Boletales</taxon>
        <taxon>Suillineae</taxon>
        <taxon>Rhizopogonaceae</taxon>
        <taxon>Rhizopogon</taxon>
    </lineage>
</organism>
<dbReference type="PANTHER" id="PTHR22601">
    <property type="entry name" value="ISP4 LIKE PROTEIN"/>
    <property type="match status" value="1"/>
</dbReference>
<keyword evidence="9" id="KW-0175">Coiled coil</keyword>
<evidence type="ECO:0000313" key="14">
    <source>
        <dbReference type="Proteomes" id="UP000183567"/>
    </source>
</evidence>
<feature type="domain" description="FCP1 homology" evidence="12">
    <location>
        <begin position="947"/>
        <end position="1153"/>
    </location>
</feature>
<evidence type="ECO:0000256" key="7">
    <source>
        <dbReference type="ARBA" id="ARBA00022989"/>
    </source>
</evidence>
<dbReference type="Proteomes" id="UP000183567">
    <property type="component" value="Unassembled WGS sequence"/>
</dbReference>
<feature type="compositionally biased region" description="Pro residues" evidence="10">
    <location>
        <begin position="908"/>
        <end position="929"/>
    </location>
</feature>
<evidence type="ECO:0000256" key="5">
    <source>
        <dbReference type="ARBA" id="ARBA00022856"/>
    </source>
</evidence>
<feature type="transmembrane region" description="Helical" evidence="11">
    <location>
        <begin position="278"/>
        <end position="300"/>
    </location>
</feature>
<accession>A0A1J8PMH5</accession>
<feature type="transmembrane region" description="Helical" evidence="11">
    <location>
        <begin position="353"/>
        <end position="372"/>
    </location>
</feature>
<sequence length="1410" mass="157403">SLPVAYHQPRPLQICSRSSLRGPQDSTQTISLCCRCTAIMSVEFQEARYSPTDFEKDVKAQEVLQTIADFDDPNIDRDEAVVGVLEDDSPYPEVRSAVANTDDPSIPCNTFRAWVMGLAWAILIAGLNQFFFFRYPSVGVSGIVAQLLSFPVGKAWAKVVPNVRIFGMHLNPGPFSIKEHVLVTIMASVGAGSAYATDIIAVQRVYYGEVYNFSYQWMLVMSTQLIGFSIGGILRRFLVQPPSMIWPANLVTCALFNTLHSQTYAGIGSRGGISRERFFFYAWACGVLWYFMPGYLFQGLSYFSWVCWIAPENIVVNQMFGYVSGMGMSMITFDWAQITYIGSPLATPWWAEANVAVGFIFFFWLVVPALYYTNVWDSQYMPISSRTSFDNTGSSYNITRIINSDASLNLTAYQEYSPLFLSTTFAMSYGLSFASITATLMHAFLFFRKQIWIQSRRSMHEQPDIHARLMSKYKQVPEWWYMIILVLMFVIGVVTIEVWHTEFPVWAFVLSLLIAFFYVVPIGMIQAITNQQVGLNVITELVVGYALPGRPLAMMMFKTWGYITMYQALTFASDFKLGHYMKVPPRTMFWGQVVATVIAGTVQLGVQAWMFTNIPDICSPTQKNGFICPNTEVFGTASFIWGVIGPQRQFSSGQVYHALVYFFLIGTICPVVAWVITLKWPNSFIRYVNFPVIFSGIGAIPPASAVNYVPWAIVGFIFQYVIRRKHFSWWTKYNYVLSAAMDSGVAVSIILIFFCLQYPNNGTIGSNTIQTWWGNTVFLKTADGQALPLLTVAEGSTFGYLGYGSSFAQPYAYDYHSNGYYNPDAQPSHGYNYWRDDPYLAPNQNQYQPPTRTHRHTDDYYPAESSYSRQRRQRSNSPHRQYHTRAERADLPTPYIAPPSFRRRAPDTAPPPASETKSPTPPPPPPAEPDPAYMSLSLKPSHIVDDPRASRKLLILDLNGTLLIRSQHNSRTRQKVSHEGNHTGQASHLRAVQPRPYIPAFRAYLFAPETQEWLDTMVWSSAQPHSVADMVDKVFGDAKSKLVAVWDRGSLGLSKNDYFRKAQTTKDLTKPWTLLPLGTSPVKIAVRSEADRAAEQTGLAPSVTHSAMTTLLLDDSPAKARLQPYNHVCIPEYDSSLRGKDLQQYEREKMETKSTAALLPIPPTDNELPEEGSKDRGQKMRTRRKRKAHATPMSEQTDSTDISSSSSDSNLSAVGSTSALVQQPSIPILPTERACISSRPTETYDPTLLAVIGILDEIKKQSSVAGWIRGGGLWDLIAAVPEAEGEINATVTTSDPSTVIEDSAPPINRRAAKKLAKKELRIAKQLAEKQRKGAEEAARCHVAKAAKGVIQTGNDESSIADISTRNGPSGACAQNARMWFSDKDTMTYWVGRGCSALESLGIEVAHGVTG</sequence>
<evidence type="ECO:0000256" key="2">
    <source>
        <dbReference type="ARBA" id="ARBA00008807"/>
    </source>
</evidence>
<dbReference type="InterPro" id="IPR004813">
    <property type="entry name" value="OPT"/>
</dbReference>
<reference evidence="13 14" key="1">
    <citation type="submission" date="2016-03" db="EMBL/GenBank/DDBJ databases">
        <title>Comparative genomics of the ectomycorrhizal sister species Rhizopogon vinicolor and Rhizopogon vesiculosus (Basidiomycota: Boletales) reveals a divergence of the mating type B locus.</title>
        <authorList>
            <person name="Mujic A.B."/>
            <person name="Kuo A."/>
            <person name="Tritt A."/>
            <person name="Lipzen A."/>
            <person name="Chen C."/>
            <person name="Johnson J."/>
            <person name="Sharma A."/>
            <person name="Barry K."/>
            <person name="Grigoriev I.V."/>
            <person name="Spatafora J.W."/>
        </authorList>
    </citation>
    <scope>NUCLEOTIDE SEQUENCE [LARGE SCALE GENOMIC DNA]</scope>
    <source>
        <strain evidence="13 14">AM-OR11-056</strain>
    </source>
</reference>
<feature type="transmembrane region" description="Helical" evidence="11">
    <location>
        <begin position="658"/>
        <end position="680"/>
    </location>
</feature>
<feature type="transmembrane region" description="Helical" evidence="11">
    <location>
        <begin position="138"/>
        <end position="160"/>
    </location>
</feature>
<feature type="transmembrane region" description="Helical" evidence="11">
    <location>
        <begin position="479"/>
        <end position="499"/>
    </location>
</feature>
<feature type="coiled-coil region" evidence="9">
    <location>
        <begin position="1308"/>
        <end position="1337"/>
    </location>
</feature>
<feature type="transmembrane region" description="Helical" evidence="11">
    <location>
        <begin position="181"/>
        <end position="202"/>
    </location>
</feature>
<feature type="region of interest" description="Disordered" evidence="10">
    <location>
        <begin position="833"/>
        <end position="935"/>
    </location>
</feature>
<feature type="compositionally biased region" description="Low complexity" evidence="10">
    <location>
        <begin position="1194"/>
        <end position="1216"/>
    </location>
</feature>
<feature type="transmembrane region" description="Helical" evidence="11">
    <location>
        <begin position="113"/>
        <end position="132"/>
    </location>
</feature>
<dbReference type="NCBIfam" id="TIGR00728">
    <property type="entry name" value="OPT_sfam"/>
    <property type="match status" value="1"/>
</dbReference>
<comment type="subcellular location">
    <subcellularLocation>
        <location evidence="1">Membrane</location>
        <topology evidence="1">Multi-pass membrane protein</topology>
    </subcellularLocation>
</comment>
<evidence type="ECO:0000256" key="4">
    <source>
        <dbReference type="ARBA" id="ARBA00022692"/>
    </source>
</evidence>
<feature type="region of interest" description="Disordered" evidence="10">
    <location>
        <begin position="1147"/>
        <end position="1216"/>
    </location>
</feature>
<feature type="compositionally biased region" description="Basic residues" evidence="10">
    <location>
        <begin position="1179"/>
        <end position="1189"/>
    </location>
</feature>
<feature type="transmembrane region" description="Helical" evidence="11">
    <location>
        <begin position="692"/>
        <end position="721"/>
    </location>
</feature>
<feature type="region of interest" description="Disordered" evidence="10">
    <location>
        <begin position="967"/>
        <end position="988"/>
    </location>
</feature>
<dbReference type="InterPro" id="IPR004274">
    <property type="entry name" value="FCP1_dom"/>
</dbReference>
<dbReference type="SMART" id="SM00577">
    <property type="entry name" value="CPDc"/>
    <property type="match status" value="1"/>
</dbReference>
<feature type="transmembrane region" description="Helical" evidence="11">
    <location>
        <begin position="505"/>
        <end position="525"/>
    </location>
</feature>
<evidence type="ECO:0000256" key="1">
    <source>
        <dbReference type="ARBA" id="ARBA00004141"/>
    </source>
</evidence>
<dbReference type="GO" id="GO:0016020">
    <property type="term" value="C:membrane"/>
    <property type="evidence" value="ECO:0007669"/>
    <property type="project" value="UniProtKB-SubCell"/>
</dbReference>